<organism evidence="8 9">
    <name type="scientific">Beggiatoa alba B18LD</name>
    <dbReference type="NCBI Taxonomy" id="395493"/>
    <lineage>
        <taxon>Bacteria</taxon>
        <taxon>Pseudomonadati</taxon>
        <taxon>Pseudomonadota</taxon>
        <taxon>Gammaproteobacteria</taxon>
        <taxon>Thiotrichales</taxon>
        <taxon>Thiotrichaceae</taxon>
        <taxon>Beggiatoa</taxon>
    </lineage>
</organism>
<evidence type="ECO:0000256" key="6">
    <source>
        <dbReference type="HAMAP-Rule" id="MF_00479"/>
    </source>
</evidence>
<evidence type="ECO:0000256" key="2">
    <source>
        <dbReference type="ARBA" id="ARBA00022553"/>
    </source>
</evidence>
<proteinExistence type="inferred from homology"/>
<keyword evidence="9" id="KW-1185">Reference proteome</keyword>
<dbReference type="AlphaFoldDB" id="I3CCB0"/>
<feature type="domain" description="FMN-binding" evidence="7">
    <location>
        <begin position="105"/>
        <end position="197"/>
    </location>
</feature>
<keyword evidence="6" id="KW-1133">Transmembrane helix</keyword>
<dbReference type="Proteomes" id="UP000005744">
    <property type="component" value="Unassembled WGS sequence"/>
</dbReference>
<dbReference type="HAMAP" id="MF_00479">
    <property type="entry name" value="RsxG_RnfG"/>
    <property type="match status" value="1"/>
</dbReference>
<keyword evidence="1 6" id="KW-0813">Transport</keyword>
<comment type="cofactor">
    <cofactor evidence="6">
        <name>FMN</name>
        <dbReference type="ChEBI" id="CHEBI:58210"/>
    </cofactor>
</comment>
<sequence>MTKGIKNPSYRNRIGYHSGLLGSVGLLASAALVIANVETHDAIEKAKAAEKQASIEQVLPAALHDNDMLKEAIEVTNADGSKRQIYVAKKAGELTGVAFEVTGHGYAGAINLIMGIDKSGKILGVRTLAHKETPGLGDKIEISKAPWIESFTAKSLADPDEKGWKVKKDGGIFDQFTGATITPRAVVNAVKEGLDFYKEKQSDILAEVNKPVADSAPTATTAGGK</sequence>
<dbReference type="GO" id="GO:0009055">
    <property type="term" value="F:electron transfer activity"/>
    <property type="evidence" value="ECO:0007669"/>
    <property type="project" value="InterPro"/>
</dbReference>
<dbReference type="GO" id="GO:0010181">
    <property type="term" value="F:FMN binding"/>
    <property type="evidence" value="ECO:0007669"/>
    <property type="project" value="InterPro"/>
</dbReference>
<name>I3CCB0_9GAMM</name>
<comment type="subunit">
    <text evidence="6">The complex is composed of six subunits: RnfA, RnfB, RnfC, RnfD, RnfE and RnfG.</text>
</comment>
<dbReference type="PANTHER" id="PTHR36118">
    <property type="entry name" value="ION-TRANSLOCATING OXIDOREDUCTASE COMPLEX SUBUNIT G"/>
    <property type="match status" value="1"/>
</dbReference>
<comment type="function">
    <text evidence="6">Part of a membrane-bound complex that couples electron transfer with translocation of ions across the membrane.</text>
</comment>
<gene>
    <name evidence="6" type="primary">rnfG</name>
    <name evidence="8" type="ORF">BegalDRAFT_0333</name>
</gene>
<reference evidence="8 9" key="1">
    <citation type="submission" date="2011-11" db="EMBL/GenBank/DDBJ databases">
        <title>Improved High-Quality Draft sequence of Beggiatoa alba B18lD.</title>
        <authorList>
            <consortium name="US DOE Joint Genome Institute"/>
            <person name="Lucas S."/>
            <person name="Han J."/>
            <person name="Lapidus A."/>
            <person name="Cheng J.-F."/>
            <person name="Goodwin L."/>
            <person name="Pitluck S."/>
            <person name="Peters L."/>
            <person name="Mikhailova N."/>
            <person name="Held B."/>
            <person name="Detter J.C."/>
            <person name="Han C."/>
            <person name="Tapia R."/>
            <person name="Land M."/>
            <person name="Hauser L."/>
            <person name="Kyrpides N."/>
            <person name="Ivanova N."/>
            <person name="Pagani I."/>
            <person name="Samuel K."/>
            <person name="Teske A."/>
            <person name="Mueller J."/>
            <person name="Woyke T."/>
        </authorList>
    </citation>
    <scope>NUCLEOTIDE SEQUENCE [LARGE SCALE GENOMIC DNA]</scope>
    <source>
        <strain evidence="8 9">B18LD</strain>
    </source>
</reference>
<dbReference type="EMBL" id="JH600070">
    <property type="protein sequence ID" value="EIJ41253.1"/>
    <property type="molecule type" value="Genomic_DNA"/>
</dbReference>
<dbReference type="NCBIfam" id="TIGR01947">
    <property type="entry name" value="rnfG"/>
    <property type="match status" value="1"/>
</dbReference>
<comment type="similarity">
    <text evidence="6">Belongs to the RnfG family.</text>
</comment>
<dbReference type="Pfam" id="PF04205">
    <property type="entry name" value="FMN_bind"/>
    <property type="match status" value="1"/>
</dbReference>
<evidence type="ECO:0000313" key="8">
    <source>
        <dbReference type="EMBL" id="EIJ41253.1"/>
    </source>
</evidence>
<dbReference type="NCBIfam" id="NF002519">
    <property type="entry name" value="PRK01908.1"/>
    <property type="match status" value="1"/>
</dbReference>
<dbReference type="EC" id="7.-.-.-" evidence="6"/>
<dbReference type="SMART" id="SM00900">
    <property type="entry name" value="FMN_bind"/>
    <property type="match status" value="1"/>
</dbReference>
<evidence type="ECO:0000259" key="7">
    <source>
        <dbReference type="SMART" id="SM00900"/>
    </source>
</evidence>
<keyword evidence="6" id="KW-0812">Transmembrane</keyword>
<keyword evidence="6" id="KW-0997">Cell inner membrane</keyword>
<keyword evidence="4 6" id="KW-0288">FMN</keyword>
<dbReference type="PIRSF" id="PIRSF006091">
    <property type="entry name" value="E_trnsport_RnfG"/>
    <property type="match status" value="1"/>
</dbReference>
<dbReference type="HOGENOM" id="CLU_077882_1_0_6"/>
<keyword evidence="6" id="KW-1003">Cell membrane</keyword>
<dbReference type="GO" id="GO:0005886">
    <property type="term" value="C:plasma membrane"/>
    <property type="evidence" value="ECO:0007669"/>
    <property type="project" value="UniProtKB-SubCell"/>
</dbReference>
<keyword evidence="6" id="KW-0472">Membrane</keyword>
<dbReference type="eggNOG" id="COG4659">
    <property type="taxonomic scope" value="Bacteria"/>
</dbReference>
<accession>I3CCB0</accession>
<dbReference type="InterPro" id="IPR007329">
    <property type="entry name" value="FMN-bd"/>
</dbReference>
<keyword evidence="2 6" id="KW-0597">Phosphoprotein</keyword>
<keyword evidence="6" id="KW-1278">Translocase</keyword>
<comment type="subcellular location">
    <subcellularLocation>
        <location evidence="6">Cell inner membrane</location>
        <topology evidence="6">Single-pass membrane protein</topology>
    </subcellularLocation>
</comment>
<evidence type="ECO:0000313" key="9">
    <source>
        <dbReference type="Proteomes" id="UP000005744"/>
    </source>
</evidence>
<evidence type="ECO:0000256" key="5">
    <source>
        <dbReference type="ARBA" id="ARBA00022982"/>
    </source>
</evidence>
<dbReference type="OrthoDB" id="9784165at2"/>
<keyword evidence="5 6" id="KW-0249">Electron transport</keyword>
<evidence type="ECO:0000256" key="4">
    <source>
        <dbReference type="ARBA" id="ARBA00022643"/>
    </source>
</evidence>
<dbReference type="RefSeq" id="WP_002683034.1">
    <property type="nucleotide sequence ID" value="NZ_JH600070.1"/>
</dbReference>
<evidence type="ECO:0000256" key="3">
    <source>
        <dbReference type="ARBA" id="ARBA00022630"/>
    </source>
</evidence>
<dbReference type="GO" id="GO:0022900">
    <property type="term" value="P:electron transport chain"/>
    <property type="evidence" value="ECO:0007669"/>
    <property type="project" value="UniProtKB-UniRule"/>
</dbReference>
<dbReference type="InterPro" id="IPR010209">
    <property type="entry name" value="Ion_transpt_RnfG/RsxG"/>
</dbReference>
<feature type="modified residue" description="FMN phosphoryl threonine" evidence="6">
    <location>
        <position position="180"/>
    </location>
</feature>
<dbReference type="PANTHER" id="PTHR36118:SF1">
    <property type="entry name" value="ION-TRANSLOCATING OXIDOREDUCTASE COMPLEX SUBUNIT G"/>
    <property type="match status" value="1"/>
</dbReference>
<protein>
    <recommendedName>
        <fullName evidence="6">Ion-translocating oxidoreductase complex subunit G</fullName>
        <ecNumber evidence="6">7.-.-.-</ecNumber>
    </recommendedName>
    <alternativeName>
        <fullName evidence="6">Rnf electron transport complex subunit G</fullName>
    </alternativeName>
</protein>
<dbReference type="STRING" id="395493.BegalDRAFT_0333"/>
<keyword evidence="3 6" id="KW-0285">Flavoprotein</keyword>
<evidence type="ECO:0000256" key="1">
    <source>
        <dbReference type="ARBA" id="ARBA00022448"/>
    </source>
</evidence>